<name>E2SCC6_9ACTN</name>
<reference evidence="6" key="1">
    <citation type="submission" date="2010-08" db="EMBL/GenBank/DDBJ databases">
        <authorList>
            <person name="Muzny D."/>
            <person name="Qin X."/>
            <person name="Buhay C."/>
            <person name="Dugan-Rocha S."/>
            <person name="Ding Y."/>
            <person name="Chen G."/>
            <person name="Hawes A."/>
            <person name="Holder M."/>
            <person name="Jhangiani S."/>
            <person name="Johnson A."/>
            <person name="Khan Z."/>
            <person name="Li Z."/>
            <person name="Liu W."/>
            <person name="Liu X."/>
            <person name="Perez L."/>
            <person name="Shen H."/>
            <person name="Wang Q."/>
            <person name="Watt J."/>
            <person name="Xi L."/>
            <person name="Xin Y."/>
            <person name="Zhou J."/>
            <person name="Deng J."/>
            <person name="Jiang H."/>
            <person name="Liu Y."/>
            <person name="Qu J."/>
            <person name="Song X.-Z."/>
            <person name="Zhang L."/>
            <person name="Villasana D."/>
            <person name="Johnson A."/>
            <person name="Liu J."/>
            <person name="Liyanage D."/>
            <person name="Lorensuhewa L."/>
            <person name="Robinson T."/>
            <person name="Song A."/>
            <person name="Song B.-B."/>
            <person name="Dinh H."/>
            <person name="Thornton R."/>
            <person name="Coyle M."/>
            <person name="Francisco L."/>
            <person name="Jackson L."/>
            <person name="Javaid M."/>
            <person name="Korchina V."/>
            <person name="Kovar C."/>
            <person name="Mata R."/>
            <person name="Mathew T."/>
            <person name="Ngo R."/>
            <person name="Nguyen L."/>
            <person name="Nguyen N."/>
            <person name="Okwuonu G."/>
            <person name="Ongeri F."/>
            <person name="Pham C."/>
            <person name="Simmons D."/>
            <person name="Wilczek-Boney K."/>
            <person name="Hale W."/>
            <person name="Jakkamsetti A."/>
            <person name="Pham P."/>
            <person name="Ruth R."/>
            <person name="San Lucas F."/>
            <person name="Warren J."/>
            <person name="Zhang J."/>
            <person name="Zhao Z."/>
            <person name="Zhou C."/>
            <person name="Zhu D."/>
            <person name="Lee S."/>
            <person name="Bess C."/>
            <person name="Blankenburg K."/>
            <person name="Forbes L."/>
            <person name="Fu Q."/>
            <person name="Gubbala S."/>
            <person name="Hirani K."/>
            <person name="Jayaseelan J.C."/>
            <person name="Lara F."/>
            <person name="Munidasa M."/>
            <person name="Palculict T."/>
            <person name="Patil S."/>
            <person name="Pu L.-L."/>
            <person name="Saada N."/>
            <person name="Tang L."/>
            <person name="Weissenberger G."/>
            <person name="Zhu Y."/>
            <person name="Hemphill L."/>
            <person name="Shang Y."/>
            <person name="Youmans B."/>
            <person name="Ayvaz T."/>
            <person name="Ross M."/>
            <person name="Santibanez J."/>
            <person name="Aqrawi P."/>
            <person name="Gross S."/>
            <person name="Joshi V."/>
            <person name="Fowler G."/>
            <person name="Nazareth L."/>
            <person name="Reid J."/>
            <person name="Worley K."/>
            <person name="Petrosino J."/>
            <person name="Highlander S."/>
            <person name="Gibbs R."/>
        </authorList>
    </citation>
    <scope>NUCLEOTIDE SEQUENCE [LARGE SCALE GENOMIC DNA]</scope>
    <source>
        <strain evidence="6">DSM 15272</strain>
    </source>
</reference>
<dbReference type="PANTHER" id="PTHR46959:SF2">
    <property type="entry name" value="SULFOQUINOVOSIDASE"/>
    <property type="match status" value="1"/>
</dbReference>
<keyword evidence="2 6" id="KW-0378">Hydrolase</keyword>
<dbReference type="Proteomes" id="UP000003111">
    <property type="component" value="Unassembled WGS sequence"/>
</dbReference>
<dbReference type="InterPro" id="IPR000322">
    <property type="entry name" value="Glyco_hydro_31_TIM"/>
</dbReference>
<dbReference type="eggNOG" id="COG1501">
    <property type="taxonomic scope" value="Bacteria"/>
</dbReference>
<dbReference type="SUPFAM" id="SSF74650">
    <property type="entry name" value="Galactose mutarotase-like"/>
    <property type="match status" value="1"/>
</dbReference>
<proteinExistence type="inferred from homology"/>
<dbReference type="GO" id="GO:0005975">
    <property type="term" value="P:carbohydrate metabolic process"/>
    <property type="evidence" value="ECO:0007669"/>
    <property type="project" value="InterPro"/>
</dbReference>
<evidence type="ECO:0000256" key="1">
    <source>
        <dbReference type="ARBA" id="ARBA00007806"/>
    </source>
</evidence>
<keyword evidence="7" id="KW-1185">Reference proteome</keyword>
<dbReference type="GO" id="GO:0030246">
    <property type="term" value="F:carbohydrate binding"/>
    <property type="evidence" value="ECO:0007669"/>
    <property type="project" value="InterPro"/>
</dbReference>
<feature type="domain" description="Glycoside hydrolase family 31 TIM barrel" evidence="4">
    <location>
        <begin position="331"/>
        <end position="638"/>
    </location>
</feature>
<evidence type="ECO:0000256" key="3">
    <source>
        <dbReference type="SAM" id="SignalP"/>
    </source>
</evidence>
<dbReference type="GO" id="GO:0004553">
    <property type="term" value="F:hydrolase activity, hydrolyzing O-glycosyl compounds"/>
    <property type="evidence" value="ECO:0007669"/>
    <property type="project" value="InterPro"/>
</dbReference>
<dbReference type="InterPro" id="IPR017853">
    <property type="entry name" value="GH"/>
</dbReference>
<dbReference type="InterPro" id="IPR048395">
    <property type="entry name" value="Glyco_hydro_31_C"/>
</dbReference>
<dbReference type="HOGENOM" id="CLU_376345_0_0_11"/>
<comment type="similarity">
    <text evidence="1 2">Belongs to the glycosyl hydrolase 31 family.</text>
</comment>
<dbReference type="InterPro" id="IPR011013">
    <property type="entry name" value="Gal_mutarotase_sf_dom"/>
</dbReference>
<dbReference type="Gene3D" id="3.20.20.80">
    <property type="entry name" value="Glycosidases"/>
    <property type="match status" value="1"/>
</dbReference>
<gene>
    <name evidence="6" type="ORF">HMPREF0063_12088</name>
</gene>
<dbReference type="Gene3D" id="2.60.40.1760">
    <property type="entry name" value="glycosyl hydrolase (family 31)"/>
    <property type="match status" value="1"/>
</dbReference>
<dbReference type="InterPro" id="IPR013780">
    <property type="entry name" value="Glyco_hydro_b"/>
</dbReference>
<feature type="domain" description="Glycosyl hydrolase family 31 C-terminal" evidence="5">
    <location>
        <begin position="648"/>
        <end position="730"/>
    </location>
</feature>
<comment type="caution">
    <text evidence="6">The sequence shown here is derived from an EMBL/GenBank/DDBJ whole genome shotgun (WGS) entry which is preliminary data.</text>
</comment>
<keyword evidence="2 6" id="KW-0326">Glycosidase</keyword>
<dbReference type="SUPFAM" id="SSF51445">
    <property type="entry name" value="(Trans)glycosidases"/>
    <property type="match status" value="1"/>
</dbReference>
<dbReference type="Pfam" id="PF21365">
    <property type="entry name" value="Glyco_hydro_31_3rd"/>
    <property type="match status" value="1"/>
</dbReference>
<feature type="chain" id="PRO_5003164245" evidence="3">
    <location>
        <begin position="24"/>
        <end position="738"/>
    </location>
</feature>
<sequence length="738" mass="81225">MLGAATVILALVPVVTSTPPAAAVTTSTAPGPVLVDAGEVSTEVRTAPFGLAFRDGDGREVLASVPGRGRPTLSLHLSDLQGLLGDTDVIPARYAPITFTTGKVSMTQIEPFPLVTGNPFLTVSGGTTYSLTNVRRTTRLADGGVRLEVATDDPTGRKAIVEVRPDEGDAVRTQVQFQPATNIAFVGAGFTSGPDEAFHGFGGRRNAIDQAGESFFNWIDQTIFSVPPLAGQPQSGWYQQAQFISSRPYGFFLEQSELSRWRLRSDRDDAWQVESNSAGLKFTVAPGDGPKAIQTLTAITGRTPVPPSWQVSPTFAQTLVGGLTGKSAAAYEAEIRESIRQIVELDLPYESFSFEAWWMLKQAGRLDEIIALIRENGMRPLVYFRAWAGNDGQGLEDDAAFETAKTEGYAARRANGSPYVFSNTLAPGKLAVQLDFTNPETVAWWRLRIREALDAGADGFMQDFGEQTMWDMRFADGSTGREAHNRYPIDFHRATREIVDEWHADNPDRTEPMFYVRSGYSGRPGSAAYESANWCGDYESNWSRRTGLPALTTDMLNRAVGGAYGFHCDTGGYMDLLSGPPSRELFLRWSWYAALTPGNRVHGGPVLEQRFPWSWDEEAAQIHRDTLRLHRAAEPYIMDLWREAKQTGMPITRPLWLAYPEMPGAHQIDQEYMLGPDVFVAPVVTQGATTREVVFPPGCWRHPETGQTYSGSATVPAPLDQHPYFFKCGTTPFEPPTR</sequence>
<dbReference type="EMBL" id="ACLF03000006">
    <property type="protein sequence ID" value="EFQ82879.1"/>
    <property type="molecule type" value="Genomic_DNA"/>
</dbReference>
<dbReference type="Gene3D" id="2.60.40.1180">
    <property type="entry name" value="Golgi alpha-mannosidase II"/>
    <property type="match status" value="1"/>
</dbReference>
<organism evidence="6 7">
    <name type="scientific">Aeromicrobium marinum DSM 15272</name>
    <dbReference type="NCBI Taxonomy" id="585531"/>
    <lineage>
        <taxon>Bacteria</taxon>
        <taxon>Bacillati</taxon>
        <taxon>Actinomycetota</taxon>
        <taxon>Actinomycetes</taxon>
        <taxon>Propionibacteriales</taxon>
        <taxon>Nocardioidaceae</taxon>
        <taxon>Aeromicrobium</taxon>
    </lineage>
</organism>
<evidence type="ECO:0000256" key="2">
    <source>
        <dbReference type="RuleBase" id="RU361185"/>
    </source>
</evidence>
<dbReference type="EC" id="3.2.1.-" evidence="6"/>
<evidence type="ECO:0000313" key="6">
    <source>
        <dbReference type="EMBL" id="EFQ82879.1"/>
    </source>
</evidence>
<feature type="signal peptide" evidence="3">
    <location>
        <begin position="1"/>
        <end position="23"/>
    </location>
</feature>
<dbReference type="STRING" id="585531.HMPREF0063_12088"/>
<evidence type="ECO:0000313" key="7">
    <source>
        <dbReference type="Proteomes" id="UP000003111"/>
    </source>
</evidence>
<protein>
    <submittedName>
        <fullName evidence="6">Glycosyl hydrolase, family 31</fullName>
        <ecNumber evidence="6">3.2.1.-</ecNumber>
    </submittedName>
</protein>
<evidence type="ECO:0000259" key="5">
    <source>
        <dbReference type="Pfam" id="PF21365"/>
    </source>
</evidence>
<evidence type="ECO:0000259" key="4">
    <source>
        <dbReference type="Pfam" id="PF01055"/>
    </source>
</evidence>
<dbReference type="AlphaFoldDB" id="E2SCC6"/>
<dbReference type="CDD" id="cd14752">
    <property type="entry name" value="GH31_N"/>
    <property type="match status" value="1"/>
</dbReference>
<dbReference type="InterPro" id="IPR052990">
    <property type="entry name" value="Sulfoquinovosidase_GH31"/>
</dbReference>
<keyword evidence="3" id="KW-0732">Signal</keyword>
<dbReference type="Pfam" id="PF01055">
    <property type="entry name" value="Glyco_hydro_31_2nd"/>
    <property type="match status" value="1"/>
</dbReference>
<accession>E2SCC6</accession>
<dbReference type="SUPFAM" id="SSF51011">
    <property type="entry name" value="Glycosyl hydrolase domain"/>
    <property type="match status" value="1"/>
</dbReference>
<dbReference type="PANTHER" id="PTHR46959">
    <property type="entry name" value="SULFOQUINOVOSIDASE"/>
    <property type="match status" value="1"/>
</dbReference>